<dbReference type="InParanoid" id="B4D4N9"/>
<organism evidence="1 2">
    <name type="scientific">Chthoniobacter flavus Ellin428</name>
    <dbReference type="NCBI Taxonomy" id="497964"/>
    <lineage>
        <taxon>Bacteria</taxon>
        <taxon>Pseudomonadati</taxon>
        <taxon>Verrucomicrobiota</taxon>
        <taxon>Spartobacteria</taxon>
        <taxon>Chthoniobacterales</taxon>
        <taxon>Chthoniobacteraceae</taxon>
        <taxon>Chthoniobacter</taxon>
    </lineage>
</organism>
<name>B4D4N9_9BACT</name>
<comment type="caution">
    <text evidence="1">The sequence shown here is derived from an EMBL/GenBank/DDBJ whole genome shotgun (WGS) entry which is preliminary data.</text>
</comment>
<dbReference type="eggNOG" id="ENOG5034488">
    <property type="taxonomic scope" value="Bacteria"/>
</dbReference>
<proteinExistence type="predicted"/>
<dbReference type="Proteomes" id="UP000005824">
    <property type="component" value="Unassembled WGS sequence"/>
</dbReference>
<dbReference type="EMBL" id="ABVL01000012">
    <property type="protein sequence ID" value="EDY18492.1"/>
    <property type="molecule type" value="Genomic_DNA"/>
</dbReference>
<gene>
    <name evidence="1" type="ORF">CfE428DRAFT_3877</name>
</gene>
<dbReference type="AlphaFoldDB" id="B4D4N9"/>
<dbReference type="STRING" id="497964.CfE428DRAFT_3877"/>
<keyword evidence="2" id="KW-1185">Reference proteome</keyword>
<evidence type="ECO:0000313" key="2">
    <source>
        <dbReference type="Proteomes" id="UP000005824"/>
    </source>
</evidence>
<reference evidence="1 2" key="1">
    <citation type="journal article" date="2011" name="J. Bacteriol.">
        <title>Genome sequence of Chthoniobacter flavus Ellin428, an aerobic heterotrophic soil bacterium.</title>
        <authorList>
            <person name="Kant R."/>
            <person name="van Passel M.W."/>
            <person name="Palva A."/>
            <person name="Lucas S."/>
            <person name="Lapidus A."/>
            <person name="Glavina Del Rio T."/>
            <person name="Dalin E."/>
            <person name="Tice H."/>
            <person name="Bruce D."/>
            <person name="Goodwin L."/>
            <person name="Pitluck S."/>
            <person name="Larimer F.W."/>
            <person name="Land M.L."/>
            <person name="Hauser L."/>
            <person name="Sangwan P."/>
            <person name="de Vos W.M."/>
            <person name="Janssen P.H."/>
            <person name="Smidt H."/>
        </authorList>
    </citation>
    <scope>NUCLEOTIDE SEQUENCE [LARGE SCALE GENOMIC DNA]</scope>
    <source>
        <strain evidence="1 2">Ellin428</strain>
    </source>
</reference>
<protein>
    <submittedName>
        <fullName evidence="1">Uncharacterized protein</fullName>
    </submittedName>
</protein>
<sequence length="97" mass="10722">MPDVGLFTATEPLNEDLKVVIKYSVEVNGLTVYNETYDVAKLAEELRSDPEKAVALWSRRIRCVAACRSRRGFSACLTRCLTDGQACDCGHEHGETA</sequence>
<evidence type="ECO:0000313" key="1">
    <source>
        <dbReference type="EMBL" id="EDY18492.1"/>
    </source>
</evidence>
<dbReference type="RefSeq" id="WP_006981202.1">
    <property type="nucleotide sequence ID" value="NZ_ABVL01000012.1"/>
</dbReference>
<accession>B4D4N9</accession>